<dbReference type="InterPro" id="IPR011335">
    <property type="entry name" value="Restrct_endonuc-II-like"/>
</dbReference>
<proteinExistence type="predicted"/>
<organism evidence="2 3">
    <name type="scientific">Candidatus Methylumidiphilus alinenensis</name>
    <dbReference type="NCBI Taxonomy" id="2202197"/>
    <lineage>
        <taxon>Bacteria</taxon>
        <taxon>Pseudomonadati</taxon>
        <taxon>Pseudomonadota</taxon>
        <taxon>Gammaproteobacteria</taxon>
        <taxon>Methylococcales</taxon>
        <taxon>Candidatus Methylumidiphilus</taxon>
    </lineage>
</organism>
<dbReference type="CDD" id="cd06260">
    <property type="entry name" value="DUF820-like"/>
    <property type="match status" value="1"/>
</dbReference>
<dbReference type="PANTHER" id="PTHR34107">
    <property type="entry name" value="SLL0198 PROTEIN-RELATED"/>
    <property type="match status" value="1"/>
</dbReference>
<feature type="domain" description="Putative restriction endonuclease" evidence="1">
    <location>
        <begin position="31"/>
        <end position="200"/>
    </location>
</feature>
<comment type="caution">
    <text evidence="2">The sequence shown here is derived from an EMBL/GenBank/DDBJ whole genome shotgun (WGS) entry which is preliminary data.</text>
</comment>
<evidence type="ECO:0000259" key="1">
    <source>
        <dbReference type="Pfam" id="PF05685"/>
    </source>
</evidence>
<dbReference type="InterPro" id="IPR008538">
    <property type="entry name" value="Uma2"/>
</dbReference>
<dbReference type="Proteomes" id="UP000249396">
    <property type="component" value="Unassembled WGS sequence"/>
</dbReference>
<accession>A0A2W4S9T9</accession>
<evidence type="ECO:0000313" key="2">
    <source>
        <dbReference type="EMBL" id="PZN70584.1"/>
    </source>
</evidence>
<dbReference type="AlphaFoldDB" id="A0A2W4S9T9"/>
<dbReference type="Pfam" id="PF05685">
    <property type="entry name" value="Uma2"/>
    <property type="match status" value="1"/>
</dbReference>
<reference evidence="2 3" key="1">
    <citation type="journal article" date="2018" name="Aquat. Microb. Ecol.">
        <title>Gammaproteobacterial methanotrophs dominate.</title>
        <authorList>
            <person name="Rissanen A.J."/>
            <person name="Saarenheimo J."/>
            <person name="Tiirola M."/>
            <person name="Peura S."/>
            <person name="Aalto S.L."/>
            <person name="Karvinen A."/>
            <person name="Nykanen H."/>
        </authorList>
    </citation>
    <scope>NUCLEOTIDE SEQUENCE [LARGE SCALE GENOMIC DNA]</scope>
    <source>
        <strain evidence="2">AMbin10</strain>
    </source>
</reference>
<gene>
    <name evidence="2" type="ORF">DM484_28185</name>
</gene>
<dbReference type="InterPro" id="IPR012296">
    <property type="entry name" value="Nuclease_put_TT1808"/>
</dbReference>
<name>A0A2W4S9T9_9GAMM</name>
<dbReference type="PANTHER" id="PTHR34107:SF7">
    <property type="entry name" value="SLR2092 PROTEIN"/>
    <property type="match status" value="1"/>
</dbReference>
<dbReference type="SUPFAM" id="SSF52980">
    <property type="entry name" value="Restriction endonuclease-like"/>
    <property type="match status" value="1"/>
</dbReference>
<evidence type="ECO:0000313" key="3">
    <source>
        <dbReference type="Proteomes" id="UP000249396"/>
    </source>
</evidence>
<protein>
    <recommendedName>
        <fullName evidence="1">Putative restriction endonuclease domain-containing protein</fullName>
    </recommendedName>
</protein>
<dbReference type="Gene3D" id="3.90.1570.10">
    <property type="entry name" value="tt1808, chain A"/>
    <property type="match status" value="1"/>
</dbReference>
<dbReference type="EMBL" id="QJPH01000550">
    <property type="protein sequence ID" value="PZN70584.1"/>
    <property type="molecule type" value="Genomic_DNA"/>
</dbReference>
<sequence>MGLNSVLINHNAEINSLVLHWPPSLRLAENQFFDFCQANRELRIERTAEGDCEIMAPTGGETSWRNSVLLAQLYNWAEQEGSGVVFDSSGGFILPNGATRSPDVSWVKKSHLAVLTDKQKTRFLPLCPDFVIELRSPSDTINVLHDKMQEYMANGSSLGWLIDPETKRVYVYQANQPVVNLDSPLSLTADEVVTGFKLELAKIWDVGF</sequence>